<organism evidence="9 10">
    <name type="scientific">Laceyella tengchongensis</name>
    <dbReference type="NCBI Taxonomy" id="574699"/>
    <lineage>
        <taxon>Bacteria</taxon>
        <taxon>Bacillati</taxon>
        <taxon>Bacillota</taxon>
        <taxon>Bacilli</taxon>
        <taxon>Bacillales</taxon>
        <taxon>Thermoactinomycetaceae</taxon>
        <taxon>Laceyella</taxon>
    </lineage>
</organism>
<dbReference type="Gene3D" id="1.10.3470.10">
    <property type="entry name" value="ABC transporter involved in vitamin B12 uptake, BtuC"/>
    <property type="match status" value="1"/>
</dbReference>
<evidence type="ECO:0000256" key="2">
    <source>
        <dbReference type="ARBA" id="ARBA00007935"/>
    </source>
</evidence>
<evidence type="ECO:0000256" key="5">
    <source>
        <dbReference type="ARBA" id="ARBA00022692"/>
    </source>
</evidence>
<dbReference type="AlphaFoldDB" id="A0AA45WIK6"/>
<comment type="similarity">
    <text evidence="2">Belongs to the binding-protein-dependent transport system permease family. FecCD subfamily.</text>
</comment>
<feature type="transmembrane region" description="Helical" evidence="8">
    <location>
        <begin position="167"/>
        <end position="189"/>
    </location>
</feature>
<evidence type="ECO:0000256" key="1">
    <source>
        <dbReference type="ARBA" id="ARBA00004651"/>
    </source>
</evidence>
<evidence type="ECO:0000313" key="10">
    <source>
        <dbReference type="Proteomes" id="UP001157946"/>
    </source>
</evidence>
<dbReference type="InterPro" id="IPR000522">
    <property type="entry name" value="ABC_transptr_permease_BtuC"/>
</dbReference>
<evidence type="ECO:0000256" key="3">
    <source>
        <dbReference type="ARBA" id="ARBA00022448"/>
    </source>
</evidence>
<keyword evidence="4" id="KW-1003">Cell membrane</keyword>
<keyword evidence="10" id="KW-1185">Reference proteome</keyword>
<evidence type="ECO:0000256" key="8">
    <source>
        <dbReference type="SAM" id="Phobius"/>
    </source>
</evidence>
<keyword evidence="6 8" id="KW-1133">Transmembrane helix</keyword>
<accession>A0AA45WIK6</accession>
<feature type="transmembrane region" description="Helical" evidence="8">
    <location>
        <begin position="209"/>
        <end position="230"/>
    </location>
</feature>
<reference evidence="9" key="1">
    <citation type="submission" date="2017-05" db="EMBL/GenBank/DDBJ databases">
        <authorList>
            <person name="Varghese N."/>
            <person name="Submissions S."/>
        </authorList>
    </citation>
    <scope>NUCLEOTIDE SEQUENCE</scope>
    <source>
        <strain evidence="9">DSM 45262</strain>
    </source>
</reference>
<evidence type="ECO:0000256" key="7">
    <source>
        <dbReference type="ARBA" id="ARBA00023136"/>
    </source>
</evidence>
<evidence type="ECO:0000256" key="6">
    <source>
        <dbReference type="ARBA" id="ARBA00022989"/>
    </source>
</evidence>
<dbReference type="GO" id="GO:0022857">
    <property type="term" value="F:transmembrane transporter activity"/>
    <property type="evidence" value="ECO:0007669"/>
    <property type="project" value="InterPro"/>
</dbReference>
<dbReference type="Pfam" id="PF01032">
    <property type="entry name" value="FecCD"/>
    <property type="match status" value="1"/>
</dbReference>
<name>A0AA45WIK6_9BACL</name>
<dbReference type="EMBL" id="FXTU01000001">
    <property type="protein sequence ID" value="SMP00611.1"/>
    <property type="molecule type" value="Genomic_DNA"/>
</dbReference>
<feature type="transmembrane region" description="Helical" evidence="8">
    <location>
        <begin position="294"/>
        <end position="315"/>
    </location>
</feature>
<dbReference type="SUPFAM" id="SSF81345">
    <property type="entry name" value="ABC transporter involved in vitamin B12 uptake, BtuC"/>
    <property type="match status" value="1"/>
</dbReference>
<feature type="transmembrane region" description="Helical" evidence="8">
    <location>
        <begin position="105"/>
        <end position="123"/>
    </location>
</feature>
<dbReference type="GO" id="GO:0033214">
    <property type="term" value="P:siderophore-iron import into cell"/>
    <property type="evidence" value="ECO:0007669"/>
    <property type="project" value="TreeGrafter"/>
</dbReference>
<dbReference type="PANTHER" id="PTHR30472:SF24">
    <property type="entry name" value="FERRIC ENTEROBACTIN TRANSPORT SYSTEM PERMEASE PROTEIN FEPG"/>
    <property type="match status" value="1"/>
</dbReference>
<dbReference type="Proteomes" id="UP001157946">
    <property type="component" value="Unassembled WGS sequence"/>
</dbReference>
<feature type="transmembrane region" description="Helical" evidence="8">
    <location>
        <begin position="21"/>
        <end position="46"/>
    </location>
</feature>
<feature type="transmembrane region" description="Helical" evidence="8">
    <location>
        <begin position="75"/>
        <end position="96"/>
    </location>
</feature>
<dbReference type="GO" id="GO:0005886">
    <property type="term" value="C:plasma membrane"/>
    <property type="evidence" value="ECO:0007669"/>
    <property type="project" value="UniProtKB-SubCell"/>
</dbReference>
<dbReference type="PANTHER" id="PTHR30472">
    <property type="entry name" value="FERRIC ENTEROBACTIN TRANSPORT SYSTEM PERMEASE PROTEIN"/>
    <property type="match status" value="1"/>
</dbReference>
<dbReference type="FunFam" id="1.10.3470.10:FF:000001">
    <property type="entry name" value="Vitamin B12 ABC transporter permease BtuC"/>
    <property type="match status" value="1"/>
</dbReference>
<dbReference type="CDD" id="cd06550">
    <property type="entry name" value="TM_ABC_iron-siderophores_like"/>
    <property type="match status" value="1"/>
</dbReference>
<gene>
    <name evidence="9" type="ORF">SAMN06265361_101128</name>
</gene>
<evidence type="ECO:0000313" key="9">
    <source>
        <dbReference type="EMBL" id="SMP00611.1"/>
    </source>
</evidence>
<feature type="transmembrane region" description="Helical" evidence="8">
    <location>
        <begin position="255"/>
        <end position="282"/>
    </location>
</feature>
<feature type="transmembrane region" description="Helical" evidence="8">
    <location>
        <begin position="135"/>
        <end position="155"/>
    </location>
</feature>
<feature type="transmembrane region" description="Helical" evidence="8">
    <location>
        <begin position="327"/>
        <end position="344"/>
    </location>
</feature>
<protein>
    <submittedName>
        <fullName evidence="9">Iron complex transport system permease protein</fullName>
    </submittedName>
</protein>
<proteinExistence type="inferred from homology"/>
<comment type="subcellular location">
    <subcellularLocation>
        <location evidence="1">Cell membrane</location>
        <topology evidence="1">Multi-pass membrane protein</topology>
    </subcellularLocation>
</comment>
<evidence type="ECO:0000256" key="4">
    <source>
        <dbReference type="ARBA" id="ARBA00022475"/>
    </source>
</evidence>
<keyword evidence="3" id="KW-0813">Transport</keyword>
<keyword evidence="7 8" id="KW-0472">Membrane</keyword>
<keyword evidence="5 8" id="KW-0812">Transmembrane</keyword>
<sequence length="350" mass="37364">MKKMWSWRVKGFSMLVEAKALWTLIILAAIALLVVCVSVGVGDMYIAPQDVLKVFLGWGNAYHTLVVETLRLPRVLIALLSGAGLAVSGAILQAVIRNPLASPDLIGITGGATVAAVAVLTFFSDGATSLVVPLYWVPLAAFGGAMVVALLMYLLSLRQGITPFRLILLGIGFYTAMQAFTNLVILLGPEIRAVQSKTWITGSVYGSNWEQVMIILPWMAIFLPLIFFFARHLNVQQLGDQVATGLGGSVHRDRVLFLFLSTALTGASVAFAGGISFVGLLAPHAARKLVGSSYGALLPASALLGSIYVMLADLLGRTLYAAHEIPAGVFTAVIGAPYFIYLLIQSRNRT</sequence>
<dbReference type="InterPro" id="IPR037294">
    <property type="entry name" value="ABC_BtuC-like"/>
</dbReference>
<comment type="caution">
    <text evidence="9">The sequence shown here is derived from an EMBL/GenBank/DDBJ whole genome shotgun (WGS) entry which is preliminary data.</text>
</comment>